<keyword evidence="2" id="KW-1185">Reference proteome</keyword>
<name>A0A9N9SP10_DIABA</name>
<protein>
    <submittedName>
        <fullName evidence="1">Uncharacterized protein</fullName>
    </submittedName>
</protein>
<gene>
    <name evidence="1" type="ORF">DIABBA_LOCUS2772</name>
</gene>
<dbReference type="Proteomes" id="UP001153709">
    <property type="component" value="Chromosome 2"/>
</dbReference>
<dbReference type="GO" id="GO:0004309">
    <property type="term" value="F:exopolyphosphatase activity"/>
    <property type="evidence" value="ECO:0007669"/>
    <property type="project" value="TreeGrafter"/>
</dbReference>
<sequence>MECVIQYLQFVKDSLANLENVQNIHIVLGNESCDIDSSVSAVLIANYYNTFRPDFIPADALVVPVQNVSKEGFLYRNDVCYLYNEIELPLDVLVYRDQINFEDLVKTKKVTATLVDHHVLTEKDKILEEAVIQVLDHRPKDPHCCWDYSRVKVRIDNVGSCCTLVADTIFTGVPVPSLPISVQDFLKLDGLENGYKALERFATESKAVCVVLKGANAENSEIGVFYTKEGEQLKEKIVHMLLNSNQYKGYDFEFTELKTEFKNVVLLNQGNRELTRKQIVPLIKDAVIGENSVLE</sequence>
<evidence type="ECO:0000313" key="2">
    <source>
        <dbReference type="Proteomes" id="UP001153709"/>
    </source>
</evidence>
<dbReference type="Gene3D" id="3.90.1640.10">
    <property type="entry name" value="inorganic pyrophosphatase (n-terminal core)"/>
    <property type="match status" value="1"/>
</dbReference>
<dbReference type="OrthoDB" id="374045at2759"/>
<dbReference type="AlphaFoldDB" id="A0A9N9SP10"/>
<evidence type="ECO:0000313" key="1">
    <source>
        <dbReference type="EMBL" id="CAG9828888.1"/>
    </source>
</evidence>
<dbReference type="PANTHER" id="PTHR12112">
    <property type="entry name" value="BNIP - RELATED"/>
    <property type="match status" value="1"/>
</dbReference>
<organism evidence="1 2">
    <name type="scientific">Diabrotica balteata</name>
    <name type="common">Banded cucumber beetle</name>
    <dbReference type="NCBI Taxonomy" id="107213"/>
    <lineage>
        <taxon>Eukaryota</taxon>
        <taxon>Metazoa</taxon>
        <taxon>Ecdysozoa</taxon>
        <taxon>Arthropoda</taxon>
        <taxon>Hexapoda</taxon>
        <taxon>Insecta</taxon>
        <taxon>Pterygota</taxon>
        <taxon>Neoptera</taxon>
        <taxon>Endopterygota</taxon>
        <taxon>Coleoptera</taxon>
        <taxon>Polyphaga</taxon>
        <taxon>Cucujiformia</taxon>
        <taxon>Chrysomeloidea</taxon>
        <taxon>Chrysomelidae</taxon>
        <taxon>Galerucinae</taxon>
        <taxon>Diabroticina</taxon>
        <taxon>Diabroticites</taxon>
        <taxon>Diabrotica</taxon>
    </lineage>
</organism>
<dbReference type="InterPro" id="IPR038763">
    <property type="entry name" value="DHH_sf"/>
</dbReference>
<dbReference type="PANTHER" id="PTHR12112:SF39">
    <property type="entry name" value="EG:152A3.5 PROTEIN (FBGN0003116_PN PROTEIN)"/>
    <property type="match status" value="1"/>
</dbReference>
<dbReference type="EMBL" id="OU898277">
    <property type="protein sequence ID" value="CAG9828888.1"/>
    <property type="molecule type" value="Genomic_DNA"/>
</dbReference>
<accession>A0A9N9SP10</accession>
<proteinExistence type="predicted"/>
<dbReference type="GO" id="GO:0005737">
    <property type="term" value="C:cytoplasm"/>
    <property type="evidence" value="ECO:0007669"/>
    <property type="project" value="TreeGrafter"/>
</dbReference>
<reference evidence="1" key="1">
    <citation type="submission" date="2022-01" db="EMBL/GenBank/DDBJ databases">
        <authorList>
            <person name="King R."/>
        </authorList>
    </citation>
    <scope>NUCLEOTIDE SEQUENCE</scope>
</reference>
<dbReference type="SUPFAM" id="SSF64182">
    <property type="entry name" value="DHH phosphoesterases"/>
    <property type="match status" value="1"/>
</dbReference>